<organism evidence="1 2">
    <name type="scientific">Brachionus plicatilis</name>
    <name type="common">Marine rotifer</name>
    <name type="synonym">Brachionus muelleri</name>
    <dbReference type="NCBI Taxonomy" id="10195"/>
    <lineage>
        <taxon>Eukaryota</taxon>
        <taxon>Metazoa</taxon>
        <taxon>Spiralia</taxon>
        <taxon>Gnathifera</taxon>
        <taxon>Rotifera</taxon>
        <taxon>Eurotatoria</taxon>
        <taxon>Monogononta</taxon>
        <taxon>Pseudotrocha</taxon>
        <taxon>Ploima</taxon>
        <taxon>Brachionidae</taxon>
        <taxon>Brachionus</taxon>
    </lineage>
</organism>
<comment type="caution">
    <text evidence="1">The sequence shown here is derived from an EMBL/GenBank/DDBJ whole genome shotgun (WGS) entry which is preliminary data.</text>
</comment>
<accession>A0A3M7QVD4</accession>
<protein>
    <submittedName>
        <fullName evidence="1">Uncharacterized protein</fullName>
    </submittedName>
</protein>
<proteinExistence type="predicted"/>
<name>A0A3M7QVD4_BRAPC</name>
<gene>
    <name evidence="1" type="ORF">BpHYR1_010790</name>
</gene>
<evidence type="ECO:0000313" key="2">
    <source>
        <dbReference type="Proteomes" id="UP000276133"/>
    </source>
</evidence>
<sequence length="294" mass="32695">MVLGSGRVGQRAVLGQIQRDQIHVHQIVEHVLQKFDVQYFVQTKFGAQAQRRPPQQSIEQRGYAVVIAVVVQLDIVGARLQQQAHTLFELSFPLVAANFADLFKKHRLDQLVPLEQRLDAQLSLVVQRVHMSSETALFQHQKQNSRQTLRIGVLGEHFFALGKFALGRLFIEQTVEGSVAGGRLTLPRILQYVEHGVDVFVERRGAGRVEQTGHALTVQIGQQIDQAVFGLELDGVVDELVVLVGPKRRANMSTSSRHSAAIMGDTGLSSKPVCSSSRLQSNHFLSASRDRLFI</sequence>
<dbReference type="Proteomes" id="UP000276133">
    <property type="component" value="Unassembled WGS sequence"/>
</dbReference>
<dbReference type="AlphaFoldDB" id="A0A3M7QVD4"/>
<reference evidence="1 2" key="1">
    <citation type="journal article" date="2018" name="Sci. Rep.">
        <title>Genomic signatures of local adaptation to the degree of environmental predictability in rotifers.</title>
        <authorList>
            <person name="Franch-Gras L."/>
            <person name="Hahn C."/>
            <person name="Garcia-Roger E.M."/>
            <person name="Carmona M.J."/>
            <person name="Serra M."/>
            <person name="Gomez A."/>
        </authorList>
    </citation>
    <scope>NUCLEOTIDE SEQUENCE [LARGE SCALE GENOMIC DNA]</scope>
    <source>
        <strain evidence="1">HYR1</strain>
    </source>
</reference>
<evidence type="ECO:0000313" key="1">
    <source>
        <dbReference type="EMBL" id="RNA15347.1"/>
    </source>
</evidence>
<dbReference type="EMBL" id="REGN01004975">
    <property type="protein sequence ID" value="RNA15347.1"/>
    <property type="molecule type" value="Genomic_DNA"/>
</dbReference>
<keyword evidence="2" id="KW-1185">Reference proteome</keyword>